<keyword evidence="3" id="KW-1185">Reference proteome</keyword>
<dbReference type="OrthoDB" id="3809144at2759"/>
<organism evidence="2 3">
    <name type="scientific">Polyplosphaeria fusca</name>
    <dbReference type="NCBI Taxonomy" id="682080"/>
    <lineage>
        <taxon>Eukaryota</taxon>
        <taxon>Fungi</taxon>
        <taxon>Dikarya</taxon>
        <taxon>Ascomycota</taxon>
        <taxon>Pezizomycotina</taxon>
        <taxon>Dothideomycetes</taxon>
        <taxon>Pleosporomycetidae</taxon>
        <taxon>Pleosporales</taxon>
        <taxon>Tetraplosphaeriaceae</taxon>
        <taxon>Polyplosphaeria</taxon>
    </lineage>
</organism>
<evidence type="ECO:0000313" key="3">
    <source>
        <dbReference type="Proteomes" id="UP000799444"/>
    </source>
</evidence>
<sequence length="364" mass="39453">MRASQTLQTLLLGLLPLVHSAVLPVLDNRDEIHNDVIRYFQCDNLYNRSHLDEKSYPWQMGMAAFFPDKGAAGPPANLAVFEMYTSYEDFFYNSKGSVYGSDYEGGGGSIWADFDRPYNSPAPPAGLLVGHTKRTAGSQAWSYNCFTEPWTDSFSYDDAKYGNCRSIVACLQTDALVIYAKGTEGTVRGPLPKPVDIYSKFSERYDEATGICDETKVDLGVGEDCAVSFECRDNDNKGPMKMLIDQLQNFGASGIYTEEEVLVPVVCSGSVCPQPTSMTFRTMPTTTQLLAKGLVPPGSGGYNIEVATIKTTITCKESNSDKALCDALGTIFSLGAMIPDAGPAFEFAGIATEIGCGIAKVDDE</sequence>
<evidence type="ECO:0000313" key="2">
    <source>
        <dbReference type="EMBL" id="KAF2727859.1"/>
    </source>
</evidence>
<feature type="chain" id="PRO_5040403875" evidence="1">
    <location>
        <begin position="21"/>
        <end position="364"/>
    </location>
</feature>
<accession>A0A9P4UV48</accession>
<comment type="caution">
    <text evidence="2">The sequence shown here is derived from an EMBL/GenBank/DDBJ whole genome shotgun (WGS) entry which is preliminary data.</text>
</comment>
<reference evidence="2" key="1">
    <citation type="journal article" date="2020" name="Stud. Mycol.">
        <title>101 Dothideomycetes genomes: a test case for predicting lifestyles and emergence of pathogens.</title>
        <authorList>
            <person name="Haridas S."/>
            <person name="Albert R."/>
            <person name="Binder M."/>
            <person name="Bloem J."/>
            <person name="Labutti K."/>
            <person name="Salamov A."/>
            <person name="Andreopoulos B."/>
            <person name="Baker S."/>
            <person name="Barry K."/>
            <person name="Bills G."/>
            <person name="Bluhm B."/>
            <person name="Cannon C."/>
            <person name="Castanera R."/>
            <person name="Culley D."/>
            <person name="Daum C."/>
            <person name="Ezra D."/>
            <person name="Gonzalez J."/>
            <person name="Henrissat B."/>
            <person name="Kuo A."/>
            <person name="Liang C."/>
            <person name="Lipzen A."/>
            <person name="Lutzoni F."/>
            <person name="Magnuson J."/>
            <person name="Mondo S."/>
            <person name="Nolan M."/>
            <person name="Ohm R."/>
            <person name="Pangilinan J."/>
            <person name="Park H.-J."/>
            <person name="Ramirez L."/>
            <person name="Alfaro M."/>
            <person name="Sun H."/>
            <person name="Tritt A."/>
            <person name="Yoshinaga Y."/>
            <person name="Zwiers L.-H."/>
            <person name="Turgeon B."/>
            <person name="Goodwin S."/>
            <person name="Spatafora J."/>
            <person name="Crous P."/>
            <person name="Grigoriev I."/>
        </authorList>
    </citation>
    <scope>NUCLEOTIDE SEQUENCE</scope>
    <source>
        <strain evidence="2">CBS 125425</strain>
    </source>
</reference>
<keyword evidence="1" id="KW-0732">Signal</keyword>
<dbReference type="Proteomes" id="UP000799444">
    <property type="component" value="Unassembled WGS sequence"/>
</dbReference>
<protein>
    <submittedName>
        <fullName evidence="2">Uncharacterized protein</fullName>
    </submittedName>
</protein>
<dbReference type="EMBL" id="ML996308">
    <property type="protein sequence ID" value="KAF2727859.1"/>
    <property type="molecule type" value="Genomic_DNA"/>
</dbReference>
<feature type="signal peptide" evidence="1">
    <location>
        <begin position="1"/>
        <end position="20"/>
    </location>
</feature>
<proteinExistence type="predicted"/>
<evidence type="ECO:0000256" key="1">
    <source>
        <dbReference type="SAM" id="SignalP"/>
    </source>
</evidence>
<name>A0A9P4UV48_9PLEO</name>
<dbReference type="AlphaFoldDB" id="A0A9P4UV48"/>
<gene>
    <name evidence="2" type="ORF">EJ04DRAFT_529107</name>
</gene>